<gene>
    <name evidence="1" type="ORF">SVIM_LOCUS518026</name>
</gene>
<name>A0A6N2NM87_SALVM</name>
<dbReference type="AlphaFoldDB" id="A0A6N2NM87"/>
<organism evidence="1">
    <name type="scientific">Salix viminalis</name>
    <name type="common">Common osier</name>
    <name type="synonym">Basket willow</name>
    <dbReference type="NCBI Taxonomy" id="40686"/>
    <lineage>
        <taxon>Eukaryota</taxon>
        <taxon>Viridiplantae</taxon>
        <taxon>Streptophyta</taxon>
        <taxon>Embryophyta</taxon>
        <taxon>Tracheophyta</taxon>
        <taxon>Spermatophyta</taxon>
        <taxon>Magnoliopsida</taxon>
        <taxon>eudicotyledons</taxon>
        <taxon>Gunneridae</taxon>
        <taxon>Pentapetalae</taxon>
        <taxon>rosids</taxon>
        <taxon>fabids</taxon>
        <taxon>Malpighiales</taxon>
        <taxon>Salicaceae</taxon>
        <taxon>Saliceae</taxon>
        <taxon>Salix</taxon>
    </lineage>
</organism>
<dbReference type="EMBL" id="CAADRP010002369">
    <property type="protein sequence ID" value="VFU66575.1"/>
    <property type="molecule type" value="Genomic_DNA"/>
</dbReference>
<evidence type="ECO:0000313" key="1">
    <source>
        <dbReference type="EMBL" id="VFU66575.1"/>
    </source>
</evidence>
<proteinExistence type="predicted"/>
<protein>
    <submittedName>
        <fullName evidence="1">Uncharacterized protein</fullName>
    </submittedName>
</protein>
<sequence>MEVALFFAAPQLLFSIKHAATWLSSPVSSSVDVSLLNTAFLLHMKMPWSLQWSRNSSGHDGPSANLNHWLIRRPLFSAHQTRKRLSRCLPLAARSNVDLSRRHDRDHGYCIRCCAGL</sequence>
<reference evidence="1" key="1">
    <citation type="submission" date="2019-03" db="EMBL/GenBank/DDBJ databases">
        <authorList>
            <person name="Mank J."/>
            <person name="Almeida P."/>
        </authorList>
    </citation>
    <scope>NUCLEOTIDE SEQUENCE</scope>
    <source>
        <strain evidence="1">78183</strain>
    </source>
</reference>
<accession>A0A6N2NM87</accession>